<sequence>MSVPNIMELTVSAAFRMTIQPLNFGQRYSTAHTSSQ</sequence>
<protein>
    <submittedName>
        <fullName evidence="1">Uncharacterized protein</fullName>
    </submittedName>
</protein>
<name>A0A0E9VIU2_ANGAN</name>
<organism evidence="1">
    <name type="scientific">Anguilla anguilla</name>
    <name type="common">European freshwater eel</name>
    <name type="synonym">Muraena anguilla</name>
    <dbReference type="NCBI Taxonomy" id="7936"/>
    <lineage>
        <taxon>Eukaryota</taxon>
        <taxon>Metazoa</taxon>
        <taxon>Chordata</taxon>
        <taxon>Craniata</taxon>
        <taxon>Vertebrata</taxon>
        <taxon>Euteleostomi</taxon>
        <taxon>Actinopterygii</taxon>
        <taxon>Neopterygii</taxon>
        <taxon>Teleostei</taxon>
        <taxon>Anguilliformes</taxon>
        <taxon>Anguillidae</taxon>
        <taxon>Anguilla</taxon>
    </lineage>
</organism>
<reference evidence="1" key="1">
    <citation type="submission" date="2014-11" db="EMBL/GenBank/DDBJ databases">
        <authorList>
            <person name="Amaro Gonzalez C."/>
        </authorList>
    </citation>
    <scope>NUCLEOTIDE SEQUENCE</scope>
</reference>
<proteinExistence type="predicted"/>
<evidence type="ECO:0000313" key="1">
    <source>
        <dbReference type="EMBL" id="JAH77911.1"/>
    </source>
</evidence>
<reference evidence="1" key="2">
    <citation type="journal article" date="2015" name="Fish Shellfish Immunol.">
        <title>Early steps in the European eel (Anguilla anguilla)-Vibrio vulnificus interaction in the gills: Role of the RtxA13 toxin.</title>
        <authorList>
            <person name="Callol A."/>
            <person name="Pajuelo D."/>
            <person name="Ebbesson L."/>
            <person name="Teles M."/>
            <person name="MacKenzie S."/>
            <person name="Amaro C."/>
        </authorList>
    </citation>
    <scope>NUCLEOTIDE SEQUENCE</scope>
</reference>
<dbReference type="AlphaFoldDB" id="A0A0E9VIU2"/>
<dbReference type="EMBL" id="GBXM01030666">
    <property type="protein sequence ID" value="JAH77911.1"/>
    <property type="molecule type" value="Transcribed_RNA"/>
</dbReference>
<accession>A0A0E9VIU2</accession>